<evidence type="ECO:0000256" key="5">
    <source>
        <dbReference type="SAM" id="MobiDB-lite"/>
    </source>
</evidence>
<dbReference type="Proteomes" id="UP000694390">
    <property type="component" value="Chromosome 6"/>
</dbReference>
<dbReference type="GeneTree" id="ENSGT01150000287065"/>
<accession>A0A8C4WFK7</accession>
<dbReference type="Pfam" id="PF00048">
    <property type="entry name" value="IL8"/>
    <property type="match status" value="1"/>
</dbReference>
<keyword evidence="8" id="KW-1185">Reference proteome</keyword>
<evidence type="ECO:0000313" key="7">
    <source>
        <dbReference type="Ensembl" id="ENSGEVP00005014842.1"/>
    </source>
</evidence>
<keyword evidence="3" id="KW-1015">Disulfide bond</keyword>
<proteinExistence type="inferred from homology"/>
<keyword evidence="4" id="KW-0964">Secreted</keyword>
<reference evidence="7" key="2">
    <citation type="submission" date="2025-08" db="UniProtKB">
        <authorList>
            <consortium name="Ensembl"/>
        </authorList>
    </citation>
    <scope>IDENTIFICATION</scope>
</reference>
<dbReference type="GO" id="GO:0006955">
    <property type="term" value="P:immune response"/>
    <property type="evidence" value="ECO:0007669"/>
    <property type="project" value="InterPro"/>
</dbReference>
<dbReference type="SMART" id="SM00199">
    <property type="entry name" value="SCY"/>
    <property type="match status" value="1"/>
</dbReference>
<evidence type="ECO:0000256" key="1">
    <source>
        <dbReference type="ARBA" id="ARBA00010868"/>
    </source>
</evidence>
<protein>
    <recommendedName>
        <fullName evidence="4">C-C motif chemokine</fullName>
    </recommendedName>
</protein>
<evidence type="ECO:0000256" key="2">
    <source>
        <dbReference type="ARBA" id="ARBA00022514"/>
    </source>
</evidence>
<organism evidence="7 8">
    <name type="scientific">Gopherus evgoodei</name>
    <name type="common">Goodes thornscrub tortoise</name>
    <dbReference type="NCBI Taxonomy" id="1825980"/>
    <lineage>
        <taxon>Eukaryota</taxon>
        <taxon>Metazoa</taxon>
        <taxon>Chordata</taxon>
        <taxon>Craniata</taxon>
        <taxon>Vertebrata</taxon>
        <taxon>Euteleostomi</taxon>
        <taxon>Archelosauria</taxon>
        <taxon>Testudinata</taxon>
        <taxon>Testudines</taxon>
        <taxon>Cryptodira</taxon>
        <taxon>Durocryptodira</taxon>
        <taxon>Testudinoidea</taxon>
        <taxon>Testudinidae</taxon>
        <taxon>Gopherus</taxon>
    </lineage>
</organism>
<evidence type="ECO:0000256" key="3">
    <source>
        <dbReference type="ARBA" id="ARBA00023157"/>
    </source>
</evidence>
<reference evidence="7" key="1">
    <citation type="submission" date="2019-06" db="EMBL/GenBank/DDBJ databases">
        <title>G10K-VGP Goodes thornscrub tortoise genome, primary haplotype.</title>
        <authorList>
            <person name="Murphy B."/>
            <person name="Edwards T."/>
            <person name="Rhie A."/>
            <person name="Koren S."/>
            <person name="Phillippy A."/>
            <person name="Fedrigo O."/>
            <person name="Haase B."/>
            <person name="Mountcastle J."/>
            <person name="Lewin H."/>
            <person name="Damas J."/>
            <person name="Howe K."/>
            <person name="Formenti G."/>
            <person name="Myers G."/>
            <person name="Durbin R."/>
            <person name="Jarvis E.D."/>
        </authorList>
    </citation>
    <scope>NUCLEOTIDE SEQUENCE [LARGE SCALE GENOMIC DNA]</scope>
</reference>
<evidence type="ECO:0000256" key="4">
    <source>
        <dbReference type="RuleBase" id="RU361150"/>
    </source>
</evidence>
<comment type="subcellular location">
    <subcellularLocation>
        <location evidence="4">Secreted</location>
    </subcellularLocation>
</comment>
<evidence type="ECO:0000259" key="6">
    <source>
        <dbReference type="SMART" id="SM00199"/>
    </source>
</evidence>
<dbReference type="Ensembl" id="ENSGEVT00005015568.1">
    <property type="protein sequence ID" value="ENSGEVP00005014842.1"/>
    <property type="gene ID" value="ENSGEVG00005010491.1"/>
</dbReference>
<dbReference type="GO" id="GO:0005615">
    <property type="term" value="C:extracellular space"/>
    <property type="evidence" value="ECO:0007669"/>
    <property type="project" value="UniProtKB-KW"/>
</dbReference>
<dbReference type="PANTHER" id="PTHR12015">
    <property type="entry name" value="SMALL INDUCIBLE CYTOKINE A"/>
    <property type="match status" value="1"/>
</dbReference>
<dbReference type="AlphaFoldDB" id="A0A8C4WFK7"/>
<feature type="region of interest" description="Disordered" evidence="5">
    <location>
        <begin position="1"/>
        <end position="24"/>
    </location>
</feature>
<feature type="domain" description="Chemokine interleukin-8-like" evidence="6">
    <location>
        <begin position="29"/>
        <end position="91"/>
    </location>
</feature>
<keyword evidence="2 4" id="KW-0202">Cytokine</keyword>
<name>A0A8C4WFK7_9SAUR</name>
<dbReference type="InterPro" id="IPR001811">
    <property type="entry name" value="Chemokine_IL8-like_dom"/>
</dbReference>
<sequence length="119" mass="12764">SKYSPATTHQKHCASPPPVLPTTSGSNDALDCCLRTSHVPIPRKIVLDYVVQRIPDGCPIHAVVFITVRGKQLCAPPHAHWVRQPQIFWLLPVPVTYLGSVCVSPLTAKAAPAASPAIS</sequence>
<dbReference type="Gene3D" id="2.40.50.40">
    <property type="match status" value="1"/>
</dbReference>
<dbReference type="InterPro" id="IPR039809">
    <property type="entry name" value="Chemokine_b/g/d"/>
</dbReference>
<dbReference type="InterPro" id="IPR036048">
    <property type="entry name" value="Interleukin_8-like_sf"/>
</dbReference>
<comment type="similarity">
    <text evidence="1 4">Belongs to the intercrine beta (chemokine CC) family.</text>
</comment>
<dbReference type="GO" id="GO:0008009">
    <property type="term" value="F:chemokine activity"/>
    <property type="evidence" value="ECO:0007669"/>
    <property type="project" value="InterPro"/>
</dbReference>
<keyword evidence="4" id="KW-0145">Chemotaxis</keyword>
<dbReference type="SUPFAM" id="SSF54117">
    <property type="entry name" value="Interleukin 8-like chemokines"/>
    <property type="match status" value="1"/>
</dbReference>
<evidence type="ECO:0000313" key="8">
    <source>
        <dbReference type="Proteomes" id="UP000694390"/>
    </source>
</evidence>
<dbReference type="PROSITE" id="PS00472">
    <property type="entry name" value="SMALL_CYTOKINES_CC"/>
    <property type="match status" value="1"/>
</dbReference>
<dbReference type="InterPro" id="IPR000827">
    <property type="entry name" value="Chemokine_CC_CS"/>
</dbReference>
<reference evidence="7" key="3">
    <citation type="submission" date="2025-09" db="UniProtKB">
        <authorList>
            <consortium name="Ensembl"/>
        </authorList>
    </citation>
    <scope>IDENTIFICATION</scope>
</reference>